<dbReference type="PROSITE" id="PS50928">
    <property type="entry name" value="ABC_TM1"/>
    <property type="match status" value="1"/>
</dbReference>
<keyword evidence="5 7" id="KW-1133">Transmembrane helix</keyword>
<proteinExistence type="inferred from homology"/>
<evidence type="ECO:0000256" key="6">
    <source>
        <dbReference type="ARBA" id="ARBA00023136"/>
    </source>
</evidence>
<dbReference type="GO" id="GO:0005886">
    <property type="term" value="C:plasma membrane"/>
    <property type="evidence" value="ECO:0007669"/>
    <property type="project" value="UniProtKB-SubCell"/>
</dbReference>
<keyword evidence="4 7" id="KW-0812">Transmembrane</keyword>
<evidence type="ECO:0000256" key="5">
    <source>
        <dbReference type="ARBA" id="ARBA00022989"/>
    </source>
</evidence>
<dbReference type="PANTHER" id="PTHR32243:SF18">
    <property type="entry name" value="INNER MEMBRANE ABC TRANSPORTER PERMEASE PROTEIN YCJP"/>
    <property type="match status" value="1"/>
</dbReference>
<dbReference type="GO" id="GO:0055085">
    <property type="term" value="P:transmembrane transport"/>
    <property type="evidence" value="ECO:0007669"/>
    <property type="project" value="InterPro"/>
</dbReference>
<comment type="subcellular location">
    <subcellularLocation>
        <location evidence="1 7">Cell membrane</location>
        <topology evidence="1 7">Multi-pass membrane protein</topology>
    </subcellularLocation>
</comment>
<keyword evidence="2 7" id="KW-0813">Transport</keyword>
<comment type="caution">
    <text evidence="9">The sequence shown here is derived from an EMBL/GenBank/DDBJ whole genome shotgun (WGS) entry which is preliminary data.</text>
</comment>
<feature type="transmembrane region" description="Helical" evidence="7">
    <location>
        <begin position="131"/>
        <end position="152"/>
    </location>
</feature>
<feature type="transmembrane region" description="Helical" evidence="7">
    <location>
        <begin position="39"/>
        <end position="61"/>
    </location>
</feature>
<gene>
    <name evidence="9" type="primary">sugB_1</name>
    <name evidence="9" type="ORF">GAK30_03274</name>
</gene>
<dbReference type="CDD" id="cd06261">
    <property type="entry name" value="TM_PBP2"/>
    <property type="match status" value="1"/>
</dbReference>
<evidence type="ECO:0000256" key="1">
    <source>
        <dbReference type="ARBA" id="ARBA00004651"/>
    </source>
</evidence>
<evidence type="ECO:0000313" key="10">
    <source>
        <dbReference type="Proteomes" id="UP000461670"/>
    </source>
</evidence>
<dbReference type="Gene3D" id="1.10.3720.10">
    <property type="entry name" value="MetI-like"/>
    <property type="match status" value="1"/>
</dbReference>
<dbReference type="InterPro" id="IPR000515">
    <property type="entry name" value="MetI-like"/>
</dbReference>
<evidence type="ECO:0000256" key="3">
    <source>
        <dbReference type="ARBA" id="ARBA00022475"/>
    </source>
</evidence>
<evidence type="ECO:0000256" key="7">
    <source>
        <dbReference type="RuleBase" id="RU363032"/>
    </source>
</evidence>
<accession>A0A7V8FLK5</accession>
<dbReference type="PANTHER" id="PTHR32243">
    <property type="entry name" value="MALTOSE TRANSPORT SYSTEM PERMEASE-RELATED"/>
    <property type="match status" value="1"/>
</dbReference>
<dbReference type="SUPFAM" id="SSF161098">
    <property type="entry name" value="MetI-like"/>
    <property type="match status" value="1"/>
</dbReference>
<organism evidence="9 10">
    <name type="scientific">Paracidovorax wautersii</name>
    <dbReference type="NCBI Taxonomy" id="1177982"/>
    <lineage>
        <taxon>Bacteria</taxon>
        <taxon>Pseudomonadati</taxon>
        <taxon>Pseudomonadota</taxon>
        <taxon>Betaproteobacteria</taxon>
        <taxon>Burkholderiales</taxon>
        <taxon>Comamonadaceae</taxon>
        <taxon>Paracidovorax</taxon>
    </lineage>
</organism>
<feature type="transmembrane region" description="Helical" evidence="7">
    <location>
        <begin position="102"/>
        <end position="124"/>
    </location>
</feature>
<dbReference type="InterPro" id="IPR050901">
    <property type="entry name" value="BP-dep_ABC_trans_perm"/>
</dbReference>
<sequence length="299" mass="32337">MTHASTAQPPAHLRPSATQALGKAHAGQRIHARPWLRGAALRLALAAVLVFCLLPIAFLVATSFKTRDEVLSGHFLPLAPMLANWSKVFEIAPLHWHLFNSLAVALISVAVTLLIAVPAVYAVVKLRRGPALAGVLLSSYVAPPVVALLPLFFMMRYAGLNNSLLGLGLVDGLMNVPVAFWLLRSFFKQIPLALDEAAWLDGAGYWRTLWRVNLPLLWPGLVATALICLILTYNEFLLASVLNNRSDMRTITVAISLFQGERVVNFGQMAAASLVGIAPVYLVALAFQKHLIGGLSAGR</sequence>
<name>A0A7V8FLK5_9BURK</name>
<evidence type="ECO:0000259" key="8">
    <source>
        <dbReference type="PROSITE" id="PS50928"/>
    </source>
</evidence>
<dbReference type="Pfam" id="PF00528">
    <property type="entry name" value="BPD_transp_1"/>
    <property type="match status" value="1"/>
</dbReference>
<keyword evidence="6 7" id="KW-0472">Membrane</keyword>
<dbReference type="Proteomes" id="UP000461670">
    <property type="component" value="Unassembled WGS sequence"/>
</dbReference>
<evidence type="ECO:0000256" key="4">
    <source>
        <dbReference type="ARBA" id="ARBA00022692"/>
    </source>
</evidence>
<reference evidence="10" key="1">
    <citation type="journal article" date="2020" name="MBio">
        <title>Horizontal gene transfer to a defensive symbiont with a reduced genome amongst a multipartite beetle microbiome.</title>
        <authorList>
            <person name="Waterworth S.C."/>
            <person name="Florez L.V."/>
            <person name="Rees E.R."/>
            <person name="Hertweck C."/>
            <person name="Kaltenpoth M."/>
            <person name="Kwan J.C."/>
        </authorList>
    </citation>
    <scope>NUCLEOTIDE SEQUENCE [LARGE SCALE GENOMIC DNA]</scope>
</reference>
<evidence type="ECO:0000256" key="2">
    <source>
        <dbReference type="ARBA" id="ARBA00022448"/>
    </source>
</evidence>
<protein>
    <submittedName>
        <fullName evidence="9">Trehalose transport system permease protein SugB</fullName>
    </submittedName>
</protein>
<evidence type="ECO:0000313" key="9">
    <source>
        <dbReference type="EMBL" id="KAF1019187.1"/>
    </source>
</evidence>
<feature type="transmembrane region" description="Helical" evidence="7">
    <location>
        <begin position="216"/>
        <end position="233"/>
    </location>
</feature>
<dbReference type="EMBL" id="WNDQ01000062">
    <property type="protein sequence ID" value="KAF1019187.1"/>
    <property type="molecule type" value="Genomic_DNA"/>
</dbReference>
<feature type="domain" description="ABC transmembrane type-1" evidence="8">
    <location>
        <begin position="98"/>
        <end position="287"/>
    </location>
</feature>
<comment type="similarity">
    <text evidence="7">Belongs to the binding-protein-dependent transport system permease family.</text>
</comment>
<dbReference type="AlphaFoldDB" id="A0A7V8FLK5"/>
<dbReference type="InterPro" id="IPR035906">
    <property type="entry name" value="MetI-like_sf"/>
</dbReference>
<keyword evidence="3" id="KW-1003">Cell membrane</keyword>
<feature type="transmembrane region" description="Helical" evidence="7">
    <location>
        <begin position="266"/>
        <end position="287"/>
    </location>
</feature>